<dbReference type="InterPro" id="IPR022484">
    <property type="entry name" value="PEP-CTERM/exosrtase_acylTfrase"/>
</dbReference>
<comment type="caution">
    <text evidence="1">The sequence shown here is derived from an EMBL/GenBank/DDBJ whole genome shotgun (WGS) entry which is preliminary data.</text>
</comment>
<keyword evidence="1" id="KW-0012">Acyltransferase</keyword>
<dbReference type="InterPro" id="IPR016181">
    <property type="entry name" value="Acyl_CoA_acyltransferase"/>
</dbReference>
<protein>
    <submittedName>
        <fullName evidence="1">PEP-CTERM/exosortase system-associated acyltransferase</fullName>
    </submittedName>
</protein>
<gene>
    <name evidence="1" type="ORF">JAO78_009820</name>
</gene>
<dbReference type="SUPFAM" id="SSF55729">
    <property type="entry name" value="Acyl-CoA N-acyltransferases (Nat)"/>
    <property type="match status" value="1"/>
</dbReference>
<dbReference type="Gene3D" id="3.40.630.30">
    <property type="match status" value="1"/>
</dbReference>
<dbReference type="RefSeq" id="WP_226751170.1">
    <property type="nucleotide sequence ID" value="NZ_JAEINI020000005.1"/>
</dbReference>
<keyword evidence="2" id="KW-1185">Reference proteome</keyword>
<dbReference type="Pfam" id="PF13444">
    <property type="entry name" value="Acetyltransf_5"/>
    <property type="match status" value="1"/>
</dbReference>
<reference evidence="1 2" key="1">
    <citation type="submission" date="2021-10" db="EMBL/GenBank/DDBJ databases">
        <title>Alishewanella koreense sp. nov. isolated from seawater of southwestern coast in South Korea and the proposal for the reclassification of Rheinheimera perlucida and Rheinheimera tuosuensis as Arsukibacterium perlucida and Arsukibacterium tuosuensis.</title>
        <authorList>
            <person name="Kim K.H."/>
            <person name="Ruan W."/>
            <person name="Kim K.R."/>
            <person name="Baek J.H."/>
            <person name="Jeon C.O."/>
        </authorList>
    </citation>
    <scope>NUCLEOTIDE SEQUENCE [LARGE SCALE GENOMIC DNA]</scope>
    <source>
        <strain evidence="1 2">16-MA</strain>
    </source>
</reference>
<accession>A0ABS8C465</accession>
<organism evidence="1 2">
    <name type="scientific">Alishewanella maricola</name>
    <dbReference type="NCBI Taxonomy" id="2795740"/>
    <lineage>
        <taxon>Bacteria</taxon>
        <taxon>Pseudomonadati</taxon>
        <taxon>Pseudomonadota</taxon>
        <taxon>Gammaproteobacteria</taxon>
        <taxon>Alteromonadales</taxon>
        <taxon>Alteromonadaceae</taxon>
        <taxon>Alishewanella</taxon>
    </lineage>
</organism>
<evidence type="ECO:0000313" key="2">
    <source>
        <dbReference type="Proteomes" id="UP000633814"/>
    </source>
</evidence>
<dbReference type="EMBL" id="JAEINI020000005">
    <property type="protein sequence ID" value="MCB5227110.1"/>
    <property type="molecule type" value="Genomic_DNA"/>
</dbReference>
<dbReference type="NCBIfam" id="TIGR03694">
    <property type="entry name" value="exosort_acyl"/>
    <property type="match status" value="1"/>
</dbReference>
<dbReference type="GO" id="GO:0016746">
    <property type="term" value="F:acyltransferase activity"/>
    <property type="evidence" value="ECO:0007669"/>
    <property type="project" value="UniProtKB-KW"/>
</dbReference>
<proteinExistence type="predicted"/>
<keyword evidence="1" id="KW-0808">Transferase</keyword>
<name>A0ABS8C465_9ALTE</name>
<evidence type="ECO:0000313" key="1">
    <source>
        <dbReference type="EMBL" id="MCB5227110.1"/>
    </source>
</evidence>
<sequence>MYQNNQAVVAPSEQCVTTVTEKAPQNLHWTTCFNQDFELKKAFSREDRDRVFRLRHQVYCEELAYEPVSPSGLELDDYDRRSIHCLLQHRKTGESAGTLRLIASNNDAELLPIEHYFKDEFTQPDLVPSAFDREAVSEFSRLAVAASFRRNIQSQQNPILSQVAAVSDSDTQTHYRYISAGLYLAALEQARLLNLKHAYVAVAPALARMLNRVGFQFQQISNPIELNGKRAAYYLDIDKCIHTLCDDYRELWRVLAAQLRNGSFEHYNA</sequence>
<dbReference type="Proteomes" id="UP000633814">
    <property type="component" value="Unassembled WGS sequence"/>
</dbReference>